<reference evidence="1" key="1">
    <citation type="submission" date="2022-10" db="EMBL/GenBank/DDBJ databases">
        <authorList>
            <person name="Chen Y."/>
            <person name="Dougan E. K."/>
            <person name="Chan C."/>
            <person name="Rhodes N."/>
            <person name="Thang M."/>
        </authorList>
    </citation>
    <scope>NUCLEOTIDE SEQUENCE</scope>
</reference>
<gene>
    <name evidence="1" type="ORF">C1SCF055_LOCUS10061</name>
</gene>
<protein>
    <submittedName>
        <fullName evidence="1">Uncharacterized protein</fullName>
    </submittedName>
</protein>
<dbReference type="OrthoDB" id="10263630at2759"/>
<sequence length="190" mass="21383">MHVEPALASGGSTAGKYSTIPSGKRRFYGRVRQGLYQYLLMEPAIKAGNLQAPEIEDFFSMNIVKVKGGMPMKNCGFGGTCKTKEKRTSRWLDFKTATDLLAGAFRYDAGDVPDFLPGVKVIRAFAKKVTRMEEAINEGNVQEVQQLYAKSKLDLSRYLPLVELEPLDSQDYTHEWDTRPQVWCQGQFCV</sequence>
<reference evidence="2" key="2">
    <citation type="submission" date="2024-04" db="EMBL/GenBank/DDBJ databases">
        <authorList>
            <person name="Chen Y."/>
            <person name="Shah S."/>
            <person name="Dougan E. K."/>
            <person name="Thang M."/>
            <person name="Chan C."/>
        </authorList>
    </citation>
    <scope>NUCLEOTIDE SEQUENCE [LARGE SCALE GENOMIC DNA]</scope>
</reference>
<dbReference type="EMBL" id="CAMXCT030000708">
    <property type="protein sequence ID" value="CAL4769668.1"/>
    <property type="molecule type" value="Genomic_DNA"/>
</dbReference>
<organism evidence="1">
    <name type="scientific">Cladocopium goreaui</name>
    <dbReference type="NCBI Taxonomy" id="2562237"/>
    <lineage>
        <taxon>Eukaryota</taxon>
        <taxon>Sar</taxon>
        <taxon>Alveolata</taxon>
        <taxon>Dinophyceae</taxon>
        <taxon>Suessiales</taxon>
        <taxon>Symbiodiniaceae</taxon>
        <taxon>Cladocopium</taxon>
    </lineage>
</organism>
<dbReference type="Proteomes" id="UP001152797">
    <property type="component" value="Unassembled WGS sequence"/>
</dbReference>
<keyword evidence="3" id="KW-1185">Reference proteome</keyword>
<evidence type="ECO:0000313" key="3">
    <source>
        <dbReference type="Proteomes" id="UP001152797"/>
    </source>
</evidence>
<accession>A0A9P1FNG1</accession>
<dbReference type="AlphaFoldDB" id="A0A9P1FNG1"/>
<evidence type="ECO:0000313" key="1">
    <source>
        <dbReference type="EMBL" id="CAI3982356.1"/>
    </source>
</evidence>
<comment type="caution">
    <text evidence="1">The sequence shown here is derived from an EMBL/GenBank/DDBJ whole genome shotgun (WGS) entry which is preliminary data.</text>
</comment>
<evidence type="ECO:0000313" key="2">
    <source>
        <dbReference type="EMBL" id="CAL1135731.1"/>
    </source>
</evidence>
<dbReference type="EMBL" id="CAMXCT020000708">
    <property type="protein sequence ID" value="CAL1135731.1"/>
    <property type="molecule type" value="Genomic_DNA"/>
</dbReference>
<name>A0A9P1FNG1_9DINO</name>
<dbReference type="EMBL" id="CAMXCT010000708">
    <property type="protein sequence ID" value="CAI3982356.1"/>
    <property type="molecule type" value="Genomic_DNA"/>
</dbReference>
<proteinExistence type="predicted"/>